<evidence type="ECO:0000313" key="2">
    <source>
        <dbReference type="Proteomes" id="UP001606099"/>
    </source>
</evidence>
<sequence length="413" mass="44072">MKIKQLAAVALGVAALMLGQTPDGQLGWTQAQAQVRPDVGKHLKAASDLLKAGKGAEALAKVREAEGVSGRNADENAALEGMRVAAASRAGDADQMVKGYEALKGMGRLPSAQQLQMMESIAGTYSRSNQHAKALDWANKYFAAGGNSPSMKQVQSYSQWNSGDVGGVLKDTLAEIQADEKAGRAPSQQKLNLLLSAAGKKGDKATEALAVEKLLTYYPTKQLWNQVLGTLPSKKGFSPRFQLDIYRLRLATENLRDANDYMEMAQIAAQAGFPEEGKRVMDQGYAAKALGQGAEAARQKRLADLLVTRIAEAKSAQAQAEAEARASKEGDALVKLGLASAFRGQKTEAVKLVEDGIAKGAFKRPDDVRLYQGLAYYTVGDNAKAIAAWRAVKGSDGSADIARLYAQLARSKR</sequence>
<dbReference type="EMBL" id="JBIGHZ010000005">
    <property type="protein sequence ID" value="MFG6449476.1"/>
    <property type="molecule type" value="Genomic_DNA"/>
</dbReference>
<accession>A0ABW7FYU7</accession>
<name>A0ABW7FYU7_9BURK</name>
<protein>
    <recommendedName>
        <fullName evidence="3">Tetratricopeptide repeat protein</fullName>
    </recommendedName>
</protein>
<gene>
    <name evidence="1" type="ORF">ACG0Z6_14705</name>
</gene>
<comment type="caution">
    <text evidence="1">The sequence shown here is derived from an EMBL/GenBank/DDBJ whole genome shotgun (WGS) entry which is preliminary data.</text>
</comment>
<reference evidence="1 2" key="1">
    <citation type="submission" date="2024-08" db="EMBL/GenBank/DDBJ databases">
        <authorList>
            <person name="Lu H."/>
        </authorList>
    </citation>
    <scope>NUCLEOTIDE SEQUENCE [LARGE SCALE GENOMIC DNA]</scope>
    <source>
        <strain evidence="1 2">BYS180W</strain>
    </source>
</reference>
<proteinExistence type="predicted"/>
<dbReference type="RefSeq" id="WP_394462695.1">
    <property type="nucleotide sequence ID" value="NZ_JBIGHZ010000005.1"/>
</dbReference>
<organism evidence="1 2">
    <name type="scientific">Roseateles rivi</name>
    <dbReference type="NCBI Taxonomy" id="3299028"/>
    <lineage>
        <taxon>Bacteria</taxon>
        <taxon>Pseudomonadati</taxon>
        <taxon>Pseudomonadota</taxon>
        <taxon>Betaproteobacteria</taxon>
        <taxon>Burkholderiales</taxon>
        <taxon>Sphaerotilaceae</taxon>
        <taxon>Roseateles</taxon>
    </lineage>
</organism>
<evidence type="ECO:0000313" key="1">
    <source>
        <dbReference type="EMBL" id="MFG6449476.1"/>
    </source>
</evidence>
<keyword evidence="2" id="KW-1185">Reference proteome</keyword>
<dbReference type="Proteomes" id="UP001606099">
    <property type="component" value="Unassembled WGS sequence"/>
</dbReference>
<evidence type="ECO:0008006" key="3">
    <source>
        <dbReference type="Google" id="ProtNLM"/>
    </source>
</evidence>